<organism evidence="1 2">
    <name type="scientific">Candidatus Kerfeldbacteria bacterium CG_4_10_14_0_8_um_filter_42_10</name>
    <dbReference type="NCBI Taxonomy" id="2014248"/>
    <lineage>
        <taxon>Bacteria</taxon>
        <taxon>Candidatus Kerfeldiibacteriota</taxon>
    </lineage>
</organism>
<reference evidence="1 2" key="1">
    <citation type="submission" date="2017-09" db="EMBL/GenBank/DDBJ databases">
        <title>Depth-based differentiation of microbial function through sediment-hosted aquifers and enrichment of novel symbionts in the deep terrestrial subsurface.</title>
        <authorList>
            <person name="Probst A.J."/>
            <person name="Ladd B."/>
            <person name="Jarett J.K."/>
            <person name="Geller-Mcgrath D.E."/>
            <person name="Sieber C.M."/>
            <person name="Emerson J.B."/>
            <person name="Anantharaman K."/>
            <person name="Thomas B.C."/>
            <person name="Malmstrom R."/>
            <person name="Stieglmeier M."/>
            <person name="Klingl A."/>
            <person name="Woyke T."/>
            <person name="Ryan C.M."/>
            <person name="Banfield J.F."/>
        </authorList>
    </citation>
    <scope>NUCLEOTIDE SEQUENCE [LARGE SCALE GENOMIC DNA]</scope>
    <source>
        <strain evidence="1">CG_4_10_14_0_8_um_filter_42_10</strain>
    </source>
</reference>
<gene>
    <name evidence="1" type="ORF">COY66_05005</name>
</gene>
<sequence length="147" mass="16932">MKTLHRINWQVSLSNGETCYEGKGAFEEIPNQLSPWQKLLRYMGEGGFFITSLSLFTDDGRTFNLPSAGKNPKFAMLNKAEKPIDYKMFRAYAREASLNKENKFEQSGEDLFTVAEAIYKDYSLQIWVDEHNTKNCWSLVITNKKNG</sequence>
<dbReference type="Proteomes" id="UP000230779">
    <property type="component" value="Unassembled WGS sequence"/>
</dbReference>
<evidence type="ECO:0000313" key="2">
    <source>
        <dbReference type="Proteomes" id="UP000230779"/>
    </source>
</evidence>
<name>A0A2M7RH96_9BACT</name>
<proteinExistence type="predicted"/>
<protein>
    <submittedName>
        <fullName evidence="1">Uncharacterized protein</fullName>
    </submittedName>
</protein>
<comment type="caution">
    <text evidence="1">The sequence shown here is derived from an EMBL/GenBank/DDBJ whole genome shotgun (WGS) entry which is preliminary data.</text>
</comment>
<accession>A0A2M7RH96</accession>
<dbReference type="AlphaFoldDB" id="A0A2M7RH96"/>
<evidence type="ECO:0000313" key="1">
    <source>
        <dbReference type="EMBL" id="PIY96084.1"/>
    </source>
</evidence>
<dbReference type="EMBL" id="PFMD01000058">
    <property type="protein sequence ID" value="PIY96084.1"/>
    <property type="molecule type" value="Genomic_DNA"/>
</dbReference>